<reference evidence="2 3" key="1">
    <citation type="submission" date="2016-10" db="EMBL/GenBank/DDBJ databases">
        <authorList>
            <person name="de Groot N.N."/>
        </authorList>
    </citation>
    <scope>NUCLEOTIDE SEQUENCE [LARGE SCALE GENOMIC DNA]</scope>
    <source>
        <strain evidence="2 3">DSM 27078</strain>
    </source>
</reference>
<feature type="transmembrane region" description="Helical" evidence="1">
    <location>
        <begin position="609"/>
        <end position="629"/>
    </location>
</feature>
<keyword evidence="3" id="KW-1185">Reference proteome</keyword>
<dbReference type="Proteomes" id="UP000198648">
    <property type="component" value="Unassembled WGS sequence"/>
</dbReference>
<dbReference type="PANTHER" id="PTHR16214:SF3">
    <property type="entry name" value="TRANSMEMBRANE PROTEIN 260"/>
    <property type="match status" value="1"/>
</dbReference>
<organism evidence="2 3">
    <name type="scientific">Flavobacterium urocaniciphilum</name>
    <dbReference type="NCBI Taxonomy" id="1299341"/>
    <lineage>
        <taxon>Bacteria</taxon>
        <taxon>Pseudomonadati</taxon>
        <taxon>Bacteroidota</taxon>
        <taxon>Flavobacteriia</taxon>
        <taxon>Flavobacteriales</taxon>
        <taxon>Flavobacteriaceae</taxon>
        <taxon>Flavobacterium</taxon>
    </lineage>
</organism>
<dbReference type="Pfam" id="PF11028">
    <property type="entry name" value="TMEM260-like"/>
    <property type="match status" value="1"/>
</dbReference>
<dbReference type="InterPro" id="IPR021280">
    <property type="entry name" value="TMEM260-like"/>
</dbReference>
<dbReference type="OrthoDB" id="9807602at2"/>
<keyword evidence="1" id="KW-0812">Transmembrane</keyword>
<dbReference type="STRING" id="1299341.SAMN05444005_10739"/>
<feature type="transmembrane region" description="Helical" evidence="1">
    <location>
        <begin position="555"/>
        <end position="572"/>
    </location>
</feature>
<gene>
    <name evidence="2" type="ORF">SAMN05444005_10739</name>
</gene>
<feature type="transmembrane region" description="Helical" evidence="1">
    <location>
        <begin position="250"/>
        <end position="277"/>
    </location>
</feature>
<feature type="transmembrane region" description="Helical" evidence="1">
    <location>
        <begin position="177"/>
        <end position="199"/>
    </location>
</feature>
<feature type="transmembrane region" description="Helical" evidence="1">
    <location>
        <begin position="147"/>
        <end position="165"/>
    </location>
</feature>
<feature type="transmembrane region" description="Helical" evidence="1">
    <location>
        <begin position="578"/>
        <end position="597"/>
    </location>
</feature>
<feature type="transmembrane region" description="Helical" evidence="1">
    <location>
        <begin position="76"/>
        <end position="99"/>
    </location>
</feature>
<evidence type="ECO:0008006" key="4">
    <source>
        <dbReference type="Google" id="ProtNLM"/>
    </source>
</evidence>
<keyword evidence="1" id="KW-0472">Membrane</keyword>
<evidence type="ECO:0000313" key="3">
    <source>
        <dbReference type="Proteomes" id="UP000198648"/>
    </source>
</evidence>
<dbReference type="RefSeq" id="WP_091469312.1">
    <property type="nucleotide sequence ID" value="NZ_FOEI01000007.1"/>
</dbReference>
<dbReference type="PANTHER" id="PTHR16214">
    <property type="entry name" value="TRANSMEMBRANE PROTEIN 260"/>
    <property type="match status" value="1"/>
</dbReference>
<proteinExistence type="predicted"/>
<feature type="transmembrane region" description="Helical" evidence="1">
    <location>
        <begin position="12"/>
        <end position="29"/>
    </location>
</feature>
<dbReference type="InterPro" id="IPR052724">
    <property type="entry name" value="GT117_domain-containing"/>
</dbReference>
<feature type="transmembrane region" description="Helical" evidence="1">
    <location>
        <begin position="219"/>
        <end position="238"/>
    </location>
</feature>
<accession>A0A1H9DH31</accession>
<sequence length="1075" mass="125371">MTTFNYSKWNTLIGWFAFIVALITYTLTVEPTMSFWDCGEYIATAAKLEVGHPPGAPLYQMIGAFFAMFALDKTQIALMVNMMSVFSSAFTILFMYWSTSKIIRKIIKATTEWNTNNEKITLGASLVAALSYTFTDSFWFNAVEAEVYSMASLFIAILFWLGLKWEEDLDNERGNKWLILISLVIGLSFGVHFMALLALPSIGMLYFFKKQEKITVKNFIIANIVILAILMFIFKFLLPYTLSFFAKTEIFAVNSLGLPFNSGTIIAFLLIVVGFYYGLSYTKKKGLVHYNTLLLCVLFLLVGFSTWIMLPVRANSNISINENKPSDAAEVLAYYNREQYGEQKLFYGPQYSNLYAGSDEENPYSDDKPNYERDERTGKYIITNNFKNAKHNPNSQHNAFLPRLWSEEHAKNYMTFTKPLEFKINHDAFFEEDGEINEEKLGQFTEIVSDFRSQFASRKIGLDEYEDFLKTYSDYLIIEKPTFSDNMKFMFEYQFGYMYFRYLMWNFVGRQNDLQGNYESLEGNWLSGIGFIDQMHLDNQSALTSDMKNNKGRNTYFFLPFILAIIGMVYHAKKEWKSFYVLLLLFLFTGLILKVYLNERPFEPRERDYALVGSFYIFAMWIGVGVYAIYQYILKYVNPKVAMPVVLATTLLASPVVLASQNWDDHDRSDKYTAVSMAKAYLDSCEPNAILFTIGDNDTFPMWYLQEIEGYRTDVRIVNTSLLATDWYIDEMKIASNKSAPLPISFTHEQYVGDKRNYCLFEERTTDTLDLGFTLDFLKDDRSKREMKNGQFVHFYPSENLKVKVDKQNIIKNKVVSPKYYDSIVPQINLKLKGGALYKNRILMLDIFNQNNWKRPIYFSPGSFGADDYIWMKEYLQLDGMVYKLVPVKTKMKEGNSYDMGYIDTDKAFNIINKWTWGNSSSPNIYHDPETRKNALSYRNNLSRLMTALIEEKKFDKAEKVIQIAMKNLPIEYFEYYTTVEPFAEGYYKIGKKEEARKILNQLIKKYQEKITFFSSQSEKQKAFYVNEINRELRLYYLLLLLAEDNNDTEFYNTEIVKFKNYNKMMGDYGVNLEE</sequence>
<evidence type="ECO:0000256" key="1">
    <source>
        <dbReference type="SAM" id="Phobius"/>
    </source>
</evidence>
<feature type="transmembrane region" description="Helical" evidence="1">
    <location>
        <begin position="641"/>
        <end position="659"/>
    </location>
</feature>
<dbReference type="EMBL" id="FOEI01000007">
    <property type="protein sequence ID" value="SEQ12709.1"/>
    <property type="molecule type" value="Genomic_DNA"/>
</dbReference>
<name>A0A1H9DH31_9FLAO</name>
<keyword evidence="1" id="KW-1133">Transmembrane helix</keyword>
<feature type="transmembrane region" description="Helical" evidence="1">
    <location>
        <begin position="289"/>
        <end position="310"/>
    </location>
</feature>
<evidence type="ECO:0000313" key="2">
    <source>
        <dbReference type="EMBL" id="SEQ12709.1"/>
    </source>
</evidence>
<dbReference type="AlphaFoldDB" id="A0A1H9DH31"/>
<protein>
    <recommendedName>
        <fullName evidence="4">DUF2723 domain-containing protein</fullName>
    </recommendedName>
</protein>